<keyword evidence="6 8" id="KW-0324">Glycolysis</keyword>
<name>A0A432ZRE9_9GAMM</name>
<dbReference type="UniPathway" id="UPA00109">
    <property type="reaction ID" value="UER00189"/>
</dbReference>
<gene>
    <name evidence="8" type="primary">tpiA</name>
    <name evidence="10" type="ORF">CWI84_05050</name>
</gene>
<dbReference type="Gene3D" id="3.20.20.70">
    <property type="entry name" value="Aldolase class I"/>
    <property type="match status" value="1"/>
</dbReference>
<evidence type="ECO:0000256" key="6">
    <source>
        <dbReference type="ARBA" id="ARBA00023152"/>
    </source>
</evidence>
<evidence type="ECO:0000256" key="8">
    <source>
        <dbReference type="HAMAP-Rule" id="MF_00147"/>
    </source>
</evidence>
<keyword evidence="4 8" id="KW-0312">Gluconeogenesis</keyword>
<dbReference type="FunFam" id="3.20.20.70:FF:000016">
    <property type="entry name" value="Triosephosphate isomerase"/>
    <property type="match status" value="1"/>
</dbReference>
<dbReference type="OrthoDB" id="9809429at2"/>
<evidence type="ECO:0000256" key="1">
    <source>
        <dbReference type="ARBA" id="ARBA00004680"/>
    </source>
</evidence>
<dbReference type="GO" id="GO:0019563">
    <property type="term" value="P:glycerol catabolic process"/>
    <property type="evidence" value="ECO:0007669"/>
    <property type="project" value="TreeGrafter"/>
</dbReference>
<dbReference type="UniPathway" id="UPA00138"/>
<comment type="subunit">
    <text evidence="8 9">Homodimer.</text>
</comment>
<dbReference type="Proteomes" id="UP000287996">
    <property type="component" value="Unassembled WGS sequence"/>
</dbReference>
<dbReference type="NCBIfam" id="TIGR00419">
    <property type="entry name" value="tim"/>
    <property type="match status" value="1"/>
</dbReference>
<comment type="pathway">
    <text evidence="8 9">Carbohydrate biosynthesis; gluconeogenesis.</text>
</comment>
<feature type="binding site" evidence="8">
    <location>
        <begin position="10"/>
        <end position="12"/>
    </location>
    <ligand>
        <name>substrate</name>
    </ligand>
</feature>
<accession>A0A432ZRE9</accession>
<dbReference type="CDD" id="cd00311">
    <property type="entry name" value="TIM"/>
    <property type="match status" value="1"/>
</dbReference>
<feature type="binding site" evidence="8">
    <location>
        <position position="213"/>
    </location>
    <ligand>
        <name>substrate</name>
    </ligand>
</feature>
<comment type="pathway">
    <text evidence="2">Carbohydrate metabolism; erythritol degradation.</text>
</comment>
<organism evidence="10 11">
    <name type="scientific">Idiomarina tyrosinivorans</name>
    <dbReference type="NCBI Taxonomy" id="1445662"/>
    <lineage>
        <taxon>Bacteria</taxon>
        <taxon>Pseudomonadati</taxon>
        <taxon>Pseudomonadota</taxon>
        <taxon>Gammaproteobacteria</taxon>
        <taxon>Alteromonadales</taxon>
        <taxon>Idiomarinaceae</taxon>
        <taxon>Idiomarina</taxon>
    </lineage>
</organism>
<dbReference type="InterPro" id="IPR013785">
    <property type="entry name" value="Aldolase_TIM"/>
</dbReference>
<comment type="function">
    <text evidence="8">Involved in the gluconeogenesis. Catalyzes stereospecifically the conversion of dihydroxyacetone phosphate (DHAP) to D-glyceraldehyde-3-phosphate (G3P).</text>
</comment>
<sequence>MSGQPLVIANWKMNGNRQLVSEMAEALREQQQLTADVNVVVCPPTILLPALADACYYDAVAVGAQDVSQHAEGAFTGETSVNMLREAAVEYVLVGHSERRQMHHETDAVVADKLQAVTSSGLKAVLCVGENAEQRESEQTFAVIKQQLQQALSGLTATQLSHTIVAYEPVWAIGTGLTASPQQAEQVHQFIRQLLTELNTNVGEQMQILYGGSVKADNAEQLFAQPSIDGGLIGGASLKPDAFIAICQAARGK</sequence>
<evidence type="ECO:0000256" key="7">
    <source>
        <dbReference type="ARBA" id="ARBA00023235"/>
    </source>
</evidence>
<dbReference type="EMBL" id="PIQH01000004">
    <property type="protein sequence ID" value="RUO80432.1"/>
    <property type="molecule type" value="Genomic_DNA"/>
</dbReference>
<feature type="active site" description="Proton acceptor" evidence="8">
    <location>
        <position position="168"/>
    </location>
</feature>
<dbReference type="EC" id="5.3.1.1" evidence="8 9"/>
<keyword evidence="11" id="KW-1185">Reference proteome</keyword>
<comment type="catalytic activity">
    <reaction evidence="8 9">
        <text>D-glyceraldehyde 3-phosphate = dihydroxyacetone phosphate</text>
        <dbReference type="Rhea" id="RHEA:18585"/>
        <dbReference type="ChEBI" id="CHEBI:57642"/>
        <dbReference type="ChEBI" id="CHEBI:59776"/>
        <dbReference type="EC" id="5.3.1.1"/>
    </reaction>
</comment>
<dbReference type="GO" id="GO:0004807">
    <property type="term" value="F:triose-phosphate isomerase activity"/>
    <property type="evidence" value="ECO:0007669"/>
    <property type="project" value="UniProtKB-UniRule"/>
</dbReference>
<dbReference type="RefSeq" id="WP_126841489.1">
    <property type="nucleotide sequence ID" value="NZ_PIQH01000004.1"/>
</dbReference>
<dbReference type="GO" id="GO:0046166">
    <property type="term" value="P:glyceraldehyde-3-phosphate biosynthetic process"/>
    <property type="evidence" value="ECO:0007669"/>
    <property type="project" value="TreeGrafter"/>
</dbReference>
<dbReference type="GO" id="GO:0006094">
    <property type="term" value="P:gluconeogenesis"/>
    <property type="evidence" value="ECO:0007669"/>
    <property type="project" value="UniProtKB-UniRule"/>
</dbReference>
<dbReference type="PROSITE" id="PS00171">
    <property type="entry name" value="TIM_1"/>
    <property type="match status" value="1"/>
</dbReference>
<dbReference type="InterPro" id="IPR022896">
    <property type="entry name" value="TrioseP_Isoase_bac/euk"/>
</dbReference>
<dbReference type="AlphaFoldDB" id="A0A432ZRE9"/>
<dbReference type="HAMAP" id="MF_00147_B">
    <property type="entry name" value="TIM_B"/>
    <property type="match status" value="1"/>
</dbReference>
<reference evidence="10 11" key="1">
    <citation type="journal article" date="2011" name="Front. Microbiol.">
        <title>Genomic signatures of strain selection and enhancement in Bacillus atrophaeus var. globigii, a historical biowarfare simulant.</title>
        <authorList>
            <person name="Gibbons H.S."/>
            <person name="Broomall S.M."/>
            <person name="McNew L.A."/>
            <person name="Daligault H."/>
            <person name="Chapman C."/>
            <person name="Bruce D."/>
            <person name="Karavis M."/>
            <person name="Krepps M."/>
            <person name="McGregor P.A."/>
            <person name="Hong C."/>
            <person name="Park K.H."/>
            <person name="Akmal A."/>
            <person name="Feldman A."/>
            <person name="Lin J.S."/>
            <person name="Chang W.E."/>
            <person name="Higgs B.W."/>
            <person name="Demirev P."/>
            <person name="Lindquist J."/>
            <person name="Liem A."/>
            <person name="Fochler E."/>
            <person name="Read T.D."/>
            <person name="Tapia R."/>
            <person name="Johnson S."/>
            <person name="Bishop-Lilly K.A."/>
            <person name="Detter C."/>
            <person name="Han C."/>
            <person name="Sozhamannan S."/>
            <person name="Rosenzweig C.N."/>
            <person name="Skowronski E.W."/>
        </authorList>
    </citation>
    <scope>NUCLEOTIDE SEQUENCE [LARGE SCALE GENOMIC DNA]</scope>
    <source>
        <strain evidence="10 11">CC-PW-9</strain>
    </source>
</reference>
<dbReference type="GO" id="GO:0005829">
    <property type="term" value="C:cytosol"/>
    <property type="evidence" value="ECO:0007669"/>
    <property type="project" value="TreeGrafter"/>
</dbReference>
<dbReference type="InterPro" id="IPR035990">
    <property type="entry name" value="TIM_sf"/>
</dbReference>
<comment type="caution">
    <text evidence="10">The sequence shown here is derived from an EMBL/GenBank/DDBJ whole genome shotgun (WGS) entry which is preliminary data.</text>
</comment>
<dbReference type="InterPro" id="IPR020861">
    <property type="entry name" value="Triosephosphate_isomerase_AS"/>
</dbReference>
<keyword evidence="7 8" id="KW-0413">Isomerase</keyword>
<evidence type="ECO:0000313" key="11">
    <source>
        <dbReference type="Proteomes" id="UP000287996"/>
    </source>
</evidence>
<dbReference type="GO" id="GO:0006096">
    <property type="term" value="P:glycolytic process"/>
    <property type="evidence" value="ECO:0007669"/>
    <property type="project" value="UniProtKB-UniRule"/>
</dbReference>
<feature type="binding site" evidence="8">
    <location>
        <begin position="234"/>
        <end position="235"/>
    </location>
    <ligand>
        <name>substrate</name>
    </ligand>
</feature>
<evidence type="ECO:0000256" key="4">
    <source>
        <dbReference type="ARBA" id="ARBA00022432"/>
    </source>
</evidence>
<dbReference type="PANTHER" id="PTHR21139:SF42">
    <property type="entry name" value="TRIOSEPHOSPHATE ISOMERASE"/>
    <property type="match status" value="1"/>
</dbReference>
<evidence type="ECO:0000256" key="5">
    <source>
        <dbReference type="ARBA" id="ARBA00022490"/>
    </source>
</evidence>
<evidence type="ECO:0000256" key="9">
    <source>
        <dbReference type="RuleBase" id="RU363013"/>
    </source>
</evidence>
<evidence type="ECO:0000313" key="10">
    <source>
        <dbReference type="EMBL" id="RUO80432.1"/>
    </source>
</evidence>
<dbReference type="PROSITE" id="PS51440">
    <property type="entry name" value="TIM_2"/>
    <property type="match status" value="1"/>
</dbReference>
<dbReference type="InterPro" id="IPR000652">
    <property type="entry name" value="Triosephosphate_isomerase"/>
</dbReference>
<feature type="active site" description="Electrophile" evidence="8">
    <location>
        <position position="96"/>
    </location>
</feature>
<comment type="subcellular location">
    <subcellularLocation>
        <location evidence="8 9">Cytoplasm</location>
    </subcellularLocation>
</comment>
<dbReference type="Pfam" id="PF00121">
    <property type="entry name" value="TIM"/>
    <property type="match status" value="1"/>
</dbReference>
<dbReference type="PANTHER" id="PTHR21139">
    <property type="entry name" value="TRIOSEPHOSPHATE ISOMERASE"/>
    <property type="match status" value="1"/>
</dbReference>
<feature type="binding site" evidence="8">
    <location>
        <position position="174"/>
    </location>
    <ligand>
        <name>substrate</name>
    </ligand>
</feature>
<proteinExistence type="inferred from homology"/>
<comment type="similarity">
    <text evidence="3 8 9">Belongs to the triosephosphate isomerase family.</text>
</comment>
<dbReference type="SUPFAM" id="SSF51351">
    <property type="entry name" value="Triosephosphate isomerase (TIM)"/>
    <property type="match status" value="1"/>
</dbReference>
<protein>
    <recommendedName>
        <fullName evidence="8 9">Triosephosphate isomerase</fullName>
        <shortName evidence="8">TIM</shortName>
        <shortName evidence="8">TPI</shortName>
        <ecNumber evidence="8 9">5.3.1.1</ecNumber>
    </recommendedName>
    <alternativeName>
        <fullName evidence="8">Triose-phosphate isomerase</fullName>
    </alternativeName>
</protein>
<evidence type="ECO:0000256" key="2">
    <source>
        <dbReference type="ARBA" id="ARBA00004939"/>
    </source>
</evidence>
<comment type="pathway">
    <text evidence="1 8 9">Carbohydrate degradation; glycolysis; D-glyceraldehyde 3-phosphate from glycerone phosphate: step 1/1.</text>
</comment>
<evidence type="ECO:0000256" key="3">
    <source>
        <dbReference type="ARBA" id="ARBA00007422"/>
    </source>
</evidence>
<keyword evidence="5 8" id="KW-0963">Cytoplasm</keyword>